<dbReference type="Proteomes" id="UP000035514">
    <property type="component" value="Unassembled WGS sequence"/>
</dbReference>
<dbReference type="AlphaFoldDB" id="A0A0G9JTF1"/>
<dbReference type="Gene3D" id="3.10.50.40">
    <property type="match status" value="1"/>
</dbReference>
<proteinExistence type="predicted"/>
<feature type="chain" id="PRO_5007770848" evidence="2">
    <location>
        <begin position="21"/>
        <end position="269"/>
    </location>
</feature>
<dbReference type="GO" id="GO:0003755">
    <property type="term" value="F:peptidyl-prolyl cis-trans isomerase activity"/>
    <property type="evidence" value="ECO:0007669"/>
    <property type="project" value="UniProtKB-KW"/>
</dbReference>
<evidence type="ECO:0000256" key="2">
    <source>
        <dbReference type="SAM" id="SignalP"/>
    </source>
</evidence>
<keyword evidence="2" id="KW-0732">Signal</keyword>
<dbReference type="SUPFAM" id="SSF109998">
    <property type="entry name" value="Triger factor/SurA peptide-binding domain-like"/>
    <property type="match status" value="1"/>
</dbReference>
<dbReference type="PROSITE" id="PS50198">
    <property type="entry name" value="PPIC_PPIASE_2"/>
    <property type="match status" value="1"/>
</dbReference>
<dbReference type="EMBL" id="JAIQ01000146">
    <property type="protein sequence ID" value="KLD97568.1"/>
    <property type="molecule type" value="Genomic_DNA"/>
</dbReference>
<dbReference type="RefSeq" id="WP_012012206.1">
    <property type="nucleotide sequence ID" value="NZ_JAIQ01000146.1"/>
</dbReference>
<comment type="caution">
    <text evidence="4">The sequence shown here is derived from an EMBL/GenBank/DDBJ whole genome shotgun (WGS) entry which is preliminary data.</text>
</comment>
<dbReference type="InterPro" id="IPR046357">
    <property type="entry name" value="PPIase_dom_sf"/>
</dbReference>
<dbReference type="InterPro" id="IPR000297">
    <property type="entry name" value="PPIase_PpiC"/>
</dbReference>
<dbReference type="InterPro" id="IPR050245">
    <property type="entry name" value="PrsA_foldase"/>
</dbReference>
<dbReference type="PATRIC" id="fig|1447256.3.peg.2100"/>
<feature type="domain" description="PpiC" evidence="3">
    <location>
        <begin position="130"/>
        <end position="224"/>
    </location>
</feature>
<feature type="signal peptide" evidence="2">
    <location>
        <begin position="1"/>
        <end position="20"/>
    </location>
</feature>
<dbReference type="SUPFAM" id="SSF54534">
    <property type="entry name" value="FKBP-like"/>
    <property type="match status" value="1"/>
</dbReference>
<dbReference type="GeneID" id="24305091"/>
<keyword evidence="1" id="KW-0697">Rotamase</keyword>
<dbReference type="PANTHER" id="PTHR47245:SF2">
    <property type="entry name" value="PEPTIDYL-PROLYL CIS-TRANS ISOMERASE HP_0175-RELATED"/>
    <property type="match status" value="1"/>
</dbReference>
<evidence type="ECO:0000256" key="1">
    <source>
        <dbReference type="PROSITE-ProRule" id="PRU00278"/>
    </source>
</evidence>
<protein>
    <submittedName>
        <fullName evidence="4">Peptidylprolyl isomerase</fullName>
    </submittedName>
</protein>
<evidence type="ECO:0000313" key="4">
    <source>
        <dbReference type="EMBL" id="KLD97568.1"/>
    </source>
</evidence>
<organism evidence="4 5">
    <name type="scientific">Aliarcobacter butzleri L348</name>
    <dbReference type="NCBI Taxonomy" id="1447256"/>
    <lineage>
        <taxon>Bacteria</taxon>
        <taxon>Pseudomonadati</taxon>
        <taxon>Campylobacterota</taxon>
        <taxon>Epsilonproteobacteria</taxon>
        <taxon>Campylobacterales</taxon>
        <taxon>Arcobacteraceae</taxon>
        <taxon>Aliarcobacter</taxon>
    </lineage>
</organism>
<evidence type="ECO:0000313" key="5">
    <source>
        <dbReference type="Proteomes" id="UP000035514"/>
    </source>
</evidence>
<gene>
    <name evidence="4" type="ORF">AA20_10750</name>
</gene>
<reference evidence="4 5" key="1">
    <citation type="submission" date="2014-01" db="EMBL/GenBank/DDBJ databases">
        <title>Development of a Comparative Genomic Fingerprinting Assay for High Resolution Genotyping of Arcobacter butzleri.</title>
        <authorList>
            <person name="Webb A.L."/>
            <person name="Inglis G.D."/>
            <person name="Kruczkiewicz P."/>
            <person name="Selinger L.B."/>
            <person name="Taboada E.N."/>
        </authorList>
    </citation>
    <scope>NUCLEOTIDE SEQUENCE [LARGE SCALE GENOMIC DNA]</scope>
    <source>
        <strain evidence="4 5">L348</strain>
    </source>
</reference>
<accession>A0A0G9JTF1</accession>
<dbReference type="InterPro" id="IPR027304">
    <property type="entry name" value="Trigger_fact/SurA_dom_sf"/>
</dbReference>
<sequence>MKKIVSSLVASIALATALNAADVSYATVNGENITKQDIAMALQDPRVDFDKLPQEAKTQILEQIVNMKLIAQHAIDDGVEKDAKYVEAMKKIKSNLALEVWQKNEIDKIKVTEADKKDFYEKNKEKFVEPETFEASHILVKTEAEAKDIISQLDKAPNKVEKFKELSKKSLDTASAKNGGALGRFAVEQMVPEFGSAVKALAKGTYSKTPVKTQFGYHVIYLKDKFPSKTFAYTEVEKNINQVLIGNALNKKIKELVEDLRKDAKIVIK</sequence>
<dbReference type="Pfam" id="PF13145">
    <property type="entry name" value="Rotamase_2"/>
    <property type="match status" value="1"/>
</dbReference>
<dbReference type="PANTHER" id="PTHR47245">
    <property type="entry name" value="PEPTIDYLPROLYL ISOMERASE"/>
    <property type="match status" value="1"/>
</dbReference>
<keyword evidence="1 4" id="KW-0413">Isomerase</keyword>
<dbReference type="Gene3D" id="1.10.8.1040">
    <property type="match status" value="1"/>
</dbReference>
<name>A0A0G9JTF1_9BACT</name>
<evidence type="ECO:0000259" key="3">
    <source>
        <dbReference type="PROSITE" id="PS50198"/>
    </source>
</evidence>